<dbReference type="Pfam" id="PF16344">
    <property type="entry name" value="FecR_C"/>
    <property type="match status" value="1"/>
</dbReference>
<gene>
    <name evidence="4" type="ORF">ACFSJU_19570</name>
</gene>
<dbReference type="Gene3D" id="3.55.50.30">
    <property type="match status" value="1"/>
</dbReference>
<dbReference type="InterPro" id="IPR012373">
    <property type="entry name" value="Ferrdict_sens_TM"/>
</dbReference>
<feature type="transmembrane region" description="Helical" evidence="1">
    <location>
        <begin position="102"/>
        <end position="120"/>
    </location>
</feature>
<name>A0ABW4ZSD7_9SPHI</name>
<dbReference type="PANTHER" id="PTHR30273:SF2">
    <property type="entry name" value="PROTEIN FECR"/>
    <property type="match status" value="1"/>
</dbReference>
<dbReference type="InterPro" id="IPR006860">
    <property type="entry name" value="FecR"/>
</dbReference>
<dbReference type="Gene3D" id="2.60.120.1440">
    <property type="match status" value="1"/>
</dbReference>
<feature type="domain" description="Protein FecR C-terminal" evidence="3">
    <location>
        <begin position="294"/>
        <end position="362"/>
    </location>
</feature>
<evidence type="ECO:0000313" key="5">
    <source>
        <dbReference type="Proteomes" id="UP001597387"/>
    </source>
</evidence>
<protein>
    <submittedName>
        <fullName evidence="4">FecR family protein</fullName>
    </submittedName>
</protein>
<comment type="caution">
    <text evidence="4">The sequence shown here is derived from an EMBL/GenBank/DDBJ whole genome shotgun (WGS) entry which is preliminary data.</text>
</comment>
<dbReference type="Pfam" id="PF04773">
    <property type="entry name" value="FecR"/>
    <property type="match status" value="1"/>
</dbReference>
<dbReference type="PANTHER" id="PTHR30273">
    <property type="entry name" value="PERIPLASMIC SIGNAL SENSOR AND SIGMA FACTOR ACTIVATOR FECR-RELATED"/>
    <property type="match status" value="1"/>
</dbReference>
<dbReference type="PIRSF" id="PIRSF018266">
    <property type="entry name" value="FecR"/>
    <property type="match status" value="1"/>
</dbReference>
<dbReference type="InterPro" id="IPR032508">
    <property type="entry name" value="FecR_C"/>
</dbReference>
<organism evidence="4 5">
    <name type="scientific">Paradesertivirga mongoliensis</name>
    <dbReference type="NCBI Taxonomy" id="2100740"/>
    <lineage>
        <taxon>Bacteria</taxon>
        <taxon>Pseudomonadati</taxon>
        <taxon>Bacteroidota</taxon>
        <taxon>Sphingobacteriia</taxon>
        <taxon>Sphingobacteriales</taxon>
        <taxon>Sphingobacteriaceae</taxon>
        <taxon>Paradesertivirga</taxon>
    </lineage>
</organism>
<keyword evidence="1" id="KW-0812">Transmembrane</keyword>
<evidence type="ECO:0000259" key="2">
    <source>
        <dbReference type="Pfam" id="PF04773"/>
    </source>
</evidence>
<dbReference type="RefSeq" id="WP_255901512.1">
    <property type="nucleotide sequence ID" value="NZ_JAFMZO010000002.1"/>
</dbReference>
<evidence type="ECO:0000313" key="4">
    <source>
        <dbReference type="EMBL" id="MFD2164615.1"/>
    </source>
</evidence>
<feature type="domain" description="FecR protein" evidence="2">
    <location>
        <begin position="149"/>
        <end position="232"/>
    </location>
</feature>
<reference evidence="5" key="1">
    <citation type="journal article" date="2019" name="Int. J. Syst. Evol. Microbiol.">
        <title>The Global Catalogue of Microorganisms (GCM) 10K type strain sequencing project: providing services to taxonomists for standard genome sequencing and annotation.</title>
        <authorList>
            <consortium name="The Broad Institute Genomics Platform"/>
            <consortium name="The Broad Institute Genome Sequencing Center for Infectious Disease"/>
            <person name="Wu L."/>
            <person name="Ma J."/>
        </authorList>
    </citation>
    <scope>NUCLEOTIDE SEQUENCE [LARGE SCALE GENOMIC DNA]</scope>
    <source>
        <strain evidence="5">KCTC 42217</strain>
    </source>
</reference>
<accession>A0ABW4ZSD7</accession>
<keyword evidence="1" id="KW-1133">Transmembrane helix</keyword>
<evidence type="ECO:0000256" key="1">
    <source>
        <dbReference type="SAM" id="Phobius"/>
    </source>
</evidence>
<evidence type="ECO:0000259" key="3">
    <source>
        <dbReference type="Pfam" id="PF16344"/>
    </source>
</evidence>
<keyword evidence="5" id="KW-1185">Reference proteome</keyword>
<keyword evidence="1" id="KW-0472">Membrane</keyword>
<dbReference type="Proteomes" id="UP001597387">
    <property type="component" value="Unassembled WGS sequence"/>
</dbReference>
<dbReference type="EMBL" id="JBHUHZ010000006">
    <property type="protein sequence ID" value="MFD2164615.1"/>
    <property type="molecule type" value="Genomic_DNA"/>
</dbReference>
<proteinExistence type="predicted"/>
<sequence>MLKDYTDYDLVDFLSDDSFVDWATGKLPEMDDFWSAWPQTYPHKAEIYHQAIEIASSLKIKPSGDLSQAEVASLVHKLVSSANMVQEEKTNIRQLRWYRKDWLRVAAAALIIASIAAMIYQRDEPLPGSNPQVAVKIPVVLEVTTPGIIRLADNSTVVLKKGSKIRYASSFSKSAREVYLEGEAFFEVTKDAGRPFIVRTNELITKVLGTSFSVRAYKEDKEFNVTVNTGKVSVFAGSGVSENSISSKTLERVANGGVLISPNQQVTFYRSATKLIKKKLAVPTTLSMEVAEVKLNFVDTPFSEVVAALSEAYDIKINYDEKRMGNCPLTASLSKQQLYEKLDLICQAVEAKYRIEEGHIVIDGKGCTN</sequence>